<dbReference type="InterPro" id="IPR042189">
    <property type="entry name" value="RNA_pol_sigma_70_r1_1_sf"/>
</dbReference>
<protein>
    <recommendedName>
        <fullName evidence="2">RNA polymerase sigma factor 70 region 1.1 domain-containing protein</fullName>
    </recommendedName>
</protein>
<feature type="compositionally biased region" description="Acidic residues" evidence="1">
    <location>
        <begin position="59"/>
        <end position="68"/>
    </location>
</feature>
<name>A0A383AUR8_9ZZZZ</name>
<accession>A0A383AUR8</accession>
<feature type="region of interest" description="Disordered" evidence="1">
    <location>
        <begin position="59"/>
        <end position="93"/>
    </location>
</feature>
<dbReference type="Gene3D" id="1.10.220.120">
    <property type="entry name" value="Sigma-70 factor, region 1.1"/>
    <property type="match status" value="1"/>
</dbReference>
<organism evidence="3">
    <name type="scientific">marine metagenome</name>
    <dbReference type="NCBI Taxonomy" id="408172"/>
    <lineage>
        <taxon>unclassified sequences</taxon>
        <taxon>metagenomes</taxon>
        <taxon>ecological metagenomes</taxon>
    </lineage>
</organism>
<dbReference type="EMBL" id="UINC01194962">
    <property type="protein sequence ID" value="SVE11313.1"/>
    <property type="molecule type" value="Genomic_DNA"/>
</dbReference>
<evidence type="ECO:0000259" key="2">
    <source>
        <dbReference type="Pfam" id="PF03979"/>
    </source>
</evidence>
<feature type="domain" description="RNA polymerase sigma factor 70 region 1.1" evidence="2">
    <location>
        <begin position="5"/>
        <end position="72"/>
    </location>
</feature>
<dbReference type="GO" id="GO:0003677">
    <property type="term" value="F:DNA binding"/>
    <property type="evidence" value="ECO:0007669"/>
    <property type="project" value="InterPro"/>
</dbReference>
<dbReference type="Pfam" id="PF03979">
    <property type="entry name" value="Sigma70_r1_1"/>
    <property type="match status" value="1"/>
</dbReference>
<gene>
    <name evidence="3" type="ORF">METZ01_LOCUS464167</name>
</gene>
<sequence>MNEDRMKAIHDLVELGKDRGYITQDELDRVLPAEGTNRRAMAGLIEDMDIEVLDGEAEVDFKEDEVEGDEKGEASSRSVDQYDAEGSDSGDPIKVYFREMSQKGL</sequence>
<evidence type="ECO:0000256" key="1">
    <source>
        <dbReference type="SAM" id="MobiDB-lite"/>
    </source>
</evidence>
<dbReference type="InterPro" id="IPR007127">
    <property type="entry name" value="RNA_pol_sigma_70_r1_1"/>
</dbReference>
<dbReference type="GO" id="GO:0016987">
    <property type="term" value="F:sigma factor activity"/>
    <property type="evidence" value="ECO:0007669"/>
    <property type="project" value="InterPro"/>
</dbReference>
<feature type="non-terminal residue" evidence="3">
    <location>
        <position position="105"/>
    </location>
</feature>
<proteinExistence type="predicted"/>
<dbReference type="AlphaFoldDB" id="A0A383AUR8"/>
<reference evidence="3" key="1">
    <citation type="submission" date="2018-05" db="EMBL/GenBank/DDBJ databases">
        <authorList>
            <person name="Lanie J.A."/>
            <person name="Ng W.-L."/>
            <person name="Kazmierczak K.M."/>
            <person name="Andrzejewski T.M."/>
            <person name="Davidsen T.M."/>
            <person name="Wayne K.J."/>
            <person name="Tettelin H."/>
            <person name="Glass J.I."/>
            <person name="Rusch D."/>
            <person name="Podicherti R."/>
            <person name="Tsui H.-C.T."/>
            <person name="Winkler M.E."/>
        </authorList>
    </citation>
    <scope>NUCLEOTIDE SEQUENCE</scope>
</reference>
<evidence type="ECO:0000313" key="3">
    <source>
        <dbReference type="EMBL" id="SVE11313.1"/>
    </source>
</evidence>